<evidence type="ECO:0000256" key="3">
    <source>
        <dbReference type="ARBA" id="ARBA00010781"/>
    </source>
</evidence>
<protein>
    <recommendedName>
        <fullName evidence="10">Phytosulfokine</fullName>
    </recommendedName>
    <component>
        <recommendedName>
            <fullName evidence="10">Phytosulfokine-alpha</fullName>
            <shortName evidence="10">PSK-alpha</shortName>
            <shortName evidence="10">Phytosulfokine-a</shortName>
        </recommendedName>
    </component>
    <component>
        <recommendedName>
            <fullName evidence="10">Phytosulfokine-beta</fullName>
            <shortName evidence="10">PSK-beta</shortName>
            <shortName evidence="10">Phytosulfokine-b</shortName>
        </recommendedName>
    </component>
</protein>
<evidence type="ECO:0000256" key="10">
    <source>
        <dbReference type="RuleBase" id="RU368031"/>
    </source>
</evidence>
<comment type="subcellular location">
    <subcellularLocation>
        <location evidence="2 10">Secreted</location>
    </subcellularLocation>
</comment>
<dbReference type="Pfam" id="PF06404">
    <property type="entry name" value="PSK"/>
    <property type="match status" value="1"/>
</dbReference>
<evidence type="ECO:0000256" key="8">
    <source>
        <dbReference type="ARBA" id="ARBA00022782"/>
    </source>
</evidence>
<dbReference type="GO" id="GO:0008283">
    <property type="term" value="P:cell population proliferation"/>
    <property type="evidence" value="ECO:0007669"/>
    <property type="project" value="UniProtKB-UniRule"/>
</dbReference>
<keyword evidence="9 10" id="KW-0339">Growth factor</keyword>
<dbReference type="PANTHER" id="PTHR33285">
    <property type="entry name" value="PHYTOSULFOKINES 3"/>
    <property type="match status" value="1"/>
</dbReference>
<organism evidence="11 12">
    <name type="scientific">Oryza meyeriana var. granulata</name>
    <dbReference type="NCBI Taxonomy" id="110450"/>
    <lineage>
        <taxon>Eukaryota</taxon>
        <taxon>Viridiplantae</taxon>
        <taxon>Streptophyta</taxon>
        <taxon>Embryophyta</taxon>
        <taxon>Tracheophyta</taxon>
        <taxon>Spermatophyta</taxon>
        <taxon>Magnoliopsida</taxon>
        <taxon>Liliopsida</taxon>
        <taxon>Poales</taxon>
        <taxon>Poaceae</taxon>
        <taxon>BOP clade</taxon>
        <taxon>Oryzoideae</taxon>
        <taxon>Oryzeae</taxon>
        <taxon>Oryzinae</taxon>
        <taxon>Oryza</taxon>
        <taxon>Oryza meyeriana</taxon>
    </lineage>
</organism>
<comment type="PTM">
    <text evidence="10">Sulfation is important for activity and for the binding to a putative membrane receptor.</text>
</comment>
<dbReference type="InterPro" id="IPR009438">
    <property type="entry name" value="Phytosulfokine"/>
</dbReference>
<evidence type="ECO:0000256" key="7">
    <source>
        <dbReference type="ARBA" id="ARBA00022729"/>
    </source>
</evidence>
<keyword evidence="5 10" id="KW-0964">Secreted</keyword>
<comment type="caution">
    <text evidence="11">The sequence shown here is derived from an EMBL/GenBank/DDBJ whole genome shotgun (WGS) entry which is preliminary data.</text>
</comment>
<evidence type="ECO:0000313" key="11">
    <source>
        <dbReference type="EMBL" id="KAF0909966.1"/>
    </source>
</evidence>
<feature type="chain" id="PRO_5031594920" description="Phytosulfokine" evidence="10">
    <location>
        <begin position="23"/>
        <end position="75"/>
    </location>
</feature>
<evidence type="ECO:0000256" key="9">
    <source>
        <dbReference type="ARBA" id="ARBA00023030"/>
    </source>
</evidence>
<reference evidence="11 12" key="1">
    <citation type="submission" date="2019-11" db="EMBL/GenBank/DDBJ databases">
        <title>Whole genome sequence of Oryza granulata.</title>
        <authorList>
            <person name="Li W."/>
        </authorList>
    </citation>
    <scope>NUCLEOTIDE SEQUENCE [LARGE SCALE GENOMIC DNA]</scope>
    <source>
        <strain evidence="12">cv. Menghai</strain>
        <tissue evidence="11">Leaf</tissue>
    </source>
</reference>
<accession>A0A6G1DC17</accession>
<evidence type="ECO:0000256" key="2">
    <source>
        <dbReference type="ARBA" id="ARBA00004613"/>
    </source>
</evidence>
<dbReference type="OrthoDB" id="1858282at2759"/>
<feature type="signal peptide" evidence="10">
    <location>
        <begin position="1"/>
        <end position="22"/>
    </location>
</feature>
<dbReference type="EMBL" id="SPHZ02000006">
    <property type="protein sequence ID" value="KAF0909966.1"/>
    <property type="molecule type" value="Genomic_DNA"/>
</dbReference>
<proteinExistence type="inferred from homology"/>
<gene>
    <name evidence="11" type="ORF">E2562_001219</name>
</gene>
<dbReference type="GO" id="GO:0008083">
    <property type="term" value="F:growth factor activity"/>
    <property type="evidence" value="ECO:0007669"/>
    <property type="project" value="UniProtKB-UniRule"/>
</dbReference>
<comment type="similarity">
    <text evidence="3 10">Belongs to the phytosulfokine family.</text>
</comment>
<keyword evidence="12" id="KW-1185">Reference proteome</keyword>
<keyword evidence="8 10" id="KW-0221">Differentiation</keyword>
<evidence type="ECO:0000256" key="1">
    <source>
        <dbReference type="ARBA" id="ARBA00003158"/>
    </source>
</evidence>
<name>A0A6G1DC17_9ORYZ</name>
<dbReference type="PANTHER" id="PTHR33285:SF55">
    <property type="entry name" value="PHYTOSULFOKINES 3"/>
    <property type="match status" value="1"/>
</dbReference>
<evidence type="ECO:0000313" key="12">
    <source>
        <dbReference type="Proteomes" id="UP000479710"/>
    </source>
</evidence>
<dbReference type="GO" id="GO:0005576">
    <property type="term" value="C:extracellular region"/>
    <property type="evidence" value="ECO:0007669"/>
    <property type="project" value="UniProtKB-SubCell"/>
</dbReference>
<comment type="function">
    <text evidence="1 10">Promotes plant cell differentiation, organogenesis and somatic embryogenesis as well as cell proliferation.</text>
</comment>
<keyword evidence="4 10" id="KW-0217">Developmental protein</keyword>
<keyword evidence="6 10" id="KW-0765">Sulfation</keyword>
<evidence type="ECO:0000256" key="4">
    <source>
        <dbReference type="ARBA" id="ARBA00022473"/>
    </source>
</evidence>
<keyword evidence="7 10" id="KW-0732">Signal</keyword>
<comment type="PTM">
    <text evidence="10">PSK-alpha is produced by endopeptidase digestion. PSK-beta is produced from PSK-alpha by exopeptidase digestion.</text>
</comment>
<dbReference type="Proteomes" id="UP000479710">
    <property type="component" value="Unassembled WGS sequence"/>
</dbReference>
<dbReference type="AlphaFoldDB" id="A0A6G1DC17"/>
<dbReference type="GO" id="GO:0030154">
    <property type="term" value="P:cell differentiation"/>
    <property type="evidence" value="ECO:0007669"/>
    <property type="project" value="UniProtKB-UniRule"/>
</dbReference>
<sequence>MSPKFIAICLVALLVSVPISHGGRIGPIEPSKASTKVVERRDIVDRVEECEEDDCLAKRLLAAHLDYIYTQGTQN</sequence>
<evidence type="ECO:0000256" key="6">
    <source>
        <dbReference type="ARBA" id="ARBA00022641"/>
    </source>
</evidence>
<evidence type="ECO:0000256" key="5">
    <source>
        <dbReference type="ARBA" id="ARBA00022525"/>
    </source>
</evidence>